<name>E8T6H2_THEA1</name>
<keyword evidence="4 7" id="KW-0732">Signal</keyword>
<dbReference type="SUPFAM" id="SSF53850">
    <property type="entry name" value="Periplasmic binding protein-like II"/>
    <property type="match status" value="1"/>
</dbReference>
<evidence type="ECO:0000313" key="8">
    <source>
        <dbReference type="EMBL" id="ADU96756.1"/>
    </source>
</evidence>
<evidence type="ECO:0000313" key="9">
    <source>
        <dbReference type="Proteomes" id="UP000006362"/>
    </source>
</evidence>
<comment type="similarity">
    <text evidence="1">Belongs to the bacterial solute-binding protein ModA family.</text>
</comment>
<evidence type="ECO:0000256" key="1">
    <source>
        <dbReference type="ARBA" id="ARBA00009175"/>
    </source>
</evidence>
<dbReference type="HOGENOM" id="CLU_065520_3_0_0"/>
<dbReference type="Pfam" id="PF13531">
    <property type="entry name" value="SBP_bac_11"/>
    <property type="match status" value="1"/>
</dbReference>
<proteinExistence type="inferred from homology"/>
<feature type="chain" id="PRO_5003231311" evidence="7">
    <location>
        <begin position="23"/>
        <end position="237"/>
    </location>
</feature>
<feature type="binding site" evidence="6">
    <location>
        <position position="174"/>
    </location>
    <ligand>
        <name>molybdate</name>
        <dbReference type="ChEBI" id="CHEBI:36264"/>
    </ligand>
</feature>
<dbReference type="STRING" id="648996.Theam_0789"/>
<feature type="binding site" evidence="6">
    <location>
        <position position="55"/>
    </location>
    <ligand>
        <name>molybdate</name>
        <dbReference type="ChEBI" id="CHEBI:36264"/>
    </ligand>
</feature>
<gene>
    <name evidence="8" type="ordered locus">Theam_0789</name>
</gene>
<feature type="binding site" evidence="6">
    <location>
        <position position="156"/>
    </location>
    <ligand>
        <name>molybdate</name>
        <dbReference type="ChEBI" id="CHEBI:36264"/>
    </ligand>
</feature>
<dbReference type="FunFam" id="3.40.190.10:FF:000035">
    <property type="entry name" value="Molybdate ABC transporter substrate-binding protein"/>
    <property type="match status" value="1"/>
</dbReference>
<organism evidence="8 9">
    <name type="scientific">Thermovibrio ammonificans (strain DSM 15698 / JCM 12110 / HB-1)</name>
    <dbReference type="NCBI Taxonomy" id="648996"/>
    <lineage>
        <taxon>Bacteria</taxon>
        <taxon>Pseudomonadati</taxon>
        <taxon>Aquificota</taxon>
        <taxon>Aquificia</taxon>
        <taxon>Desulfurobacteriales</taxon>
        <taxon>Desulfurobacteriaceae</taxon>
        <taxon>Thermovibrio</taxon>
    </lineage>
</organism>
<protein>
    <submittedName>
        <fullName evidence="8">Molybdenum ABC transporter, periplasmic molybdate-binding protein</fullName>
    </submittedName>
</protein>
<evidence type="ECO:0000256" key="5">
    <source>
        <dbReference type="ARBA" id="ARBA00062515"/>
    </source>
</evidence>
<dbReference type="NCBIfam" id="TIGR01256">
    <property type="entry name" value="modA"/>
    <property type="match status" value="1"/>
</dbReference>
<evidence type="ECO:0000256" key="6">
    <source>
        <dbReference type="PIRSR" id="PIRSR004846-1"/>
    </source>
</evidence>
<dbReference type="GO" id="GO:0015689">
    <property type="term" value="P:molybdate ion transport"/>
    <property type="evidence" value="ECO:0007669"/>
    <property type="project" value="InterPro"/>
</dbReference>
<keyword evidence="3 6" id="KW-0479">Metal-binding</keyword>
<dbReference type="RefSeq" id="WP_013537542.1">
    <property type="nucleotide sequence ID" value="NC_014926.1"/>
</dbReference>
<dbReference type="eggNOG" id="COG0725">
    <property type="taxonomic scope" value="Bacteria"/>
</dbReference>
<dbReference type="PANTHER" id="PTHR30632:SF0">
    <property type="entry name" value="SULFATE-BINDING PROTEIN"/>
    <property type="match status" value="1"/>
</dbReference>
<dbReference type="Proteomes" id="UP000006362">
    <property type="component" value="Chromosome"/>
</dbReference>
<evidence type="ECO:0000256" key="7">
    <source>
        <dbReference type="SAM" id="SignalP"/>
    </source>
</evidence>
<dbReference type="EMBL" id="CP002444">
    <property type="protein sequence ID" value="ADU96756.1"/>
    <property type="molecule type" value="Genomic_DNA"/>
</dbReference>
<dbReference type="PIRSF" id="PIRSF004846">
    <property type="entry name" value="ModA"/>
    <property type="match status" value="1"/>
</dbReference>
<dbReference type="CDD" id="cd00993">
    <property type="entry name" value="PBP2_ModA_like"/>
    <property type="match status" value="1"/>
</dbReference>
<sequence length="237" mass="26264">MKRLKLLLSLLLVALWLSDAGAKEVWVFCAMGMRDLAKDAANHFKGRVVFNFSSSGRLAKQIEEGASADVYLSANKRWVEYLKKKGLLVESSIEPVAKTQLVVIVPKDSKIKSLKEAKTIAVGDKSAPVGRYALEALKNLKLYGELKNRLVFAPNVRQVAVWVATGNADAGIVYLSDYLKFKKSVKLLKVLPEKSHSPAIFYGAAVKGGNVKEAEAFLNTLHSLPEREMERFGFRRP</sequence>
<evidence type="ECO:0000256" key="2">
    <source>
        <dbReference type="ARBA" id="ARBA00022505"/>
    </source>
</evidence>
<dbReference type="AlphaFoldDB" id="E8T6H2"/>
<dbReference type="GO" id="GO:1901359">
    <property type="term" value="F:tungstate binding"/>
    <property type="evidence" value="ECO:0007669"/>
    <property type="project" value="UniProtKB-ARBA"/>
</dbReference>
<dbReference type="GO" id="GO:0030973">
    <property type="term" value="F:molybdate ion binding"/>
    <property type="evidence" value="ECO:0007669"/>
    <property type="project" value="UniProtKB-ARBA"/>
</dbReference>
<dbReference type="PANTHER" id="PTHR30632">
    <property type="entry name" value="MOLYBDATE-BINDING PERIPLASMIC PROTEIN"/>
    <property type="match status" value="1"/>
</dbReference>
<comment type="subunit">
    <text evidence="5">The complex is composed of two ATP-binding proteins (ModC), two transmembrane proteins (ModB) and a solute-binding protein (ModA).</text>
</comment>
<dbReference type="InterPro" id="IPR050682">
    <property type="entry name" value="ModA/WtpA"/>
</dbReference>
<dbReference type="KEGG" id="tam:Theam_0789"/>
<evidence type="ECO:0000256" key="4">
    <source>
        <dbReference type="ARBA" id="ARBA00022729"/>
    </source>
</evidence>
<dbReference type="OrthoDB" id="9785015at2"/>
<reference evidence="8" key="1">
    <citation type="submission" date="2011-01" db="EMBL/GenBank/DDBJ databases">
        <title>Complete sequence of chromosome of Thermovibrio ammonificans HB-1.</title>
        <authorList>
            <consortium name="US DOE Joint Genome Institute"/>
            <person name="Lucas S."/>
            <person name="Copeland A."/>
            <person name="Lapidus A."/>
            <person name="Cheng J.-F."/>
            <person name="Goodwin L."/>
            <person name="Pitluck S."/>
            <person name="Davenport K."/>
            <person name="Detter J.C."/>
            <person name="Han C."/>
            <person name="Tapia R."/>
            <person name="Land M."/>
            <person name="Hauser L."/>
            <person name="Kyrpides N."/>
            <person name="Ivanova N."/>
            <person name="Ovchinnikova G."/>
            <person name="Vetriani C."/>
            <person name="Woyke T."/>
        </authorList>
    </citation>
    <scope>NUCLEOTIDE SEQUENCE [LARGE SCALE GENOMIC DNA]</scope>
    <source>
        <strain evidence="8">HB-1</strain>
    </source>
</reference>
<dbReference type="Gene3D" id="3.40.190.10">
    <property type="entry name" value="Periplasmic binding protein-like II"/>
    <property type="match status" value="2"/>
</dbReference>
<keyword evidence="9" id="KW-1185">Reference proteome</keyword>
<keyword evidence="2 6" id="KW-0500">Molybdenum</keyword>
<accession>E8T6H2</accession>
<evidence type="ECO:0000256" key="3">
    <source>
        <dbReference type="ARBA" id="ARBA00022723"/>
    </source>
</evidence>
<dbReference type="GO" id="GO:0046872">
    <property type="term" value="F:metal ion binding"/>
    <property type="evidence" value="ECO:0007669"/>
    <property type="project" value="UniProtKB-KW"/>
</dbReference>
<dbReference type="InterPro" id="IPR005950">
    <property type="entry name" value="ModA"/>
</dbReference>
<feature type="signal peptide" evidence="7">
    <location>
        <begin position="1"/>
        <end position="22"/>
    </location>
</feature>